<evidence type="ECO:0000313" key="8">
    <source>
        <dbReference type="EMBL" id="EGZ15332.1"/>
    </source>
</evidence>
<keyword evidence="4" id="KW-0238">DNA-binding</keyword>
<dbReference type="PANTHER" id="PTHR46373:SF2">
    <property type="entry name" value="RWP-RK DOMAIN-CONTAINING PROTEIN"/>
    <property type="match status" value="1"/>
</dbReference>
<dbReference type="InterPro" id="IPR044607">
    <property type="entry name" value="RKD-like"/>
</dbReference>
<reference evidence="8 9" key="1">
    <citation type="journal article" date="2006" name="Science">
        <title>Phytophthora genome sequences uncover evolutionary origins and mechanisms of pathogenesis.</title>
        <authorList>
            <person name="Tyler B.M."/>
            <person name="Tripathy S."/>
            <person name="Zhang X."/>
            <person name="Dehal P."/>
            <person name="Jiang R.H."/>
            <person name="Aerts A."/>
            <person name="Arredondo F.D."/>
            <person name="Baxter L."/>
            <person name="Bensasson D."/>
            <person name="Beynon J.L."/>
            <person name="Chapman J."/>
            <person name="Damasceno C.M."/>
            <person name="Dorrance A.E."/>
            <person name="Dou D."/>
            <person name="Dickerman A.W."/>
            <person name="Dubchak I.L."/>
            <person name="Garbelotto M."/>
            <person name="Gijzen M."/>
            <person name="Gordon S.G."/>
            <person name="Govers F."/>
            <person name="Grunwald N.J."/>
            <person name="Huang W."/>
            <person name="Ivors K.L."/>
            <person name="Jones R.W."/>
            <person name="Kamoun S."/>
            <person name="Krampis K."/>
            <person name="Lamour K.H."/>
            <person name="Lee M.K."/>
            <person name="McDonald W.H."/>
            <person name="Medina M."/>
            <person name="Meijer H.J."/>
            <person name="Nordberg E.K."/>
            <person name="Maclean D.J."/>
            <person name="Ospina-Giraldo M.D."/>
            <person name="Morris P.F."/>
            <person name="Phuntumart V."/>
            <person name="Putnam N.H."/>
            <person name="Rash S."/>
            <person name="Rose J.K."/>
            <person name="Sakihama Y."/>
            <person name="Salamov A.A."/>
            <person name="Savidor A."/>
            <person name="Scheuring C.F."/>
            <person name="Smith B.M."/>
            <person name="Sobral B.W."/>
            <person name="Terry A."/>
            <person name="Torto-Alalibo T.A."/>
            <person name="Win J."/>
            <person name="Xu Z."/>
            <person name="Zhang H."/>
            <person name="Grigoriev I.V."/>
            <person name="Rokhsar D.S."/>
            <person name="Boore J.L."/>
        </authorList>
    </citation>
    <scope>NUCLEOTIDE SEQUENCE [LARGE SCALE GENOMIC DNA]</scope>
    <source>
        <strain evidence="8 9">P6497</strain>
    </source>
</reference>
<dbReference type="GO" id="GO:0003677">
    <property type="term" value="F:DNA binding"/>
    <property type="evidence" value="ECO:0007669"/>
    <property type="project" value="UniProtKB-KW"/>
</dbReference>
<evidence type="ECO:0000256" key="5">
    <source>
        <dbReference type="ARBA" id="ARBA00023163"/>
    </source>
</evidence>
<dbReference type="Proteomes" id="UP000002640">
    <property type="component" value="Unassembled WGS sequence"/>
</dbReference>
<evidence type="ECO:0000259" key="7">
    <source>
        <dbReference type="PROSITE" id="PS51519"/>
    </source>
</evidence>
<keyword evidence="6" id="KW-0539">Nucleus</keyword>
<dbReference type="Pfam" id="PF02042">
    <property type="entry name" value="RWP-RK"/>
    <property type="match status" value="1"/>
</dbReference>
<evidence type="ECO:0000313" key="9">
    <source>
        <dbReference type="Proteomes" id="UP000002640"/>
    </source>
</evidence>
<dbReference type="GO" id="GO:0003700">
    <property type="term" value="F:DNA-binding transcription factor activity"/>
    <property type="evidence" value="ECO:0007669"/>
    <property type="project" value="InterPro"/>
</dbReference>
<keyword evidence="3" id="KW-0175">Coiled coil</keyword>
<gene>
    <name evidence="8" type="ORF">PHYSODRAFT_509868</name>
</gene>
<name>G4ZMI5_PHYSP</name>
<dbReference type="KEGG" id="psoj:PHYSODRAFT_509868"/>
<dbReference type="InterPro" id="IPR003035">
    <property type="entry name" value="RWP-RK_dom"/>
</dbReference>
<evidence type="ECO:0000256" key="2">
    <source>
        <dbReference type="ARBA" id="ARBA00023015"/>
    </source>
</evidence>
<dbReference type="InParanoid" id="G4ZMI5"/>
<protein>
    <recommendedName>
        <fullName evidence="7">RWP-RK domain-containing protein</fullName>
    </recommendedName>
</protein>
<feature type="domain" description="RWP-RK" evidence="7">
    <location>
        <begin position="17"/>
        <end position="100"/>
    </location>
</feature>
<dbReference type="AlphaFoldDB" id="G4ZMI5"/>
<sequence>MTAVFCPNATHKRVPPSATSNDKKQRKSRRKFDLTYEFLSQYFHMSQKEAAKCLKVSVITVKRNCKRYGFKWPYRANKYKAGNRPVLSAKGQAFKQLPLDCMEEEVEEVKEELSEDDTDTESVEDTEQLQKSYSAILLTFRKAPIDV</sequence>
<keyword evidence="9" id="KW-1185">Reference proteome</keyword>
<dbReference type="RefSeq" id="XP_009529081.1">
    <property type="nucleotide sequence ID" value="XM_009530786.1"/>
</dbReference>
<dbReference type="GeneID" id="20659042"/>
<dbReference type="EMBL" id="JH159155">
    <property type="protein sequence ID" value="EGZ15332.1"/>
    <property type="molecule type" value="Genomic_DNA"/>
</dbReference>
<organism evidence="8 9">
    <name type="scientific">Phytophthora sojae (strain P6497)</name>
    <name type="common">Soybean stem and root rot agent</name>
    <name type="synonym">Phytophthora megasperma f. sp. glycines</name>
    <dbReference type="NCBI Taxonomy" id="1094619"/>
    <lineage>
        <taxon>Eukaryota</taxon>
        <taxon>Sar</taxon>
        <taxon>Stramenopiles</taxon>
        <taxon>Oomycota</taxon>
        <taxon>Peronosporomycetes</taxon>
        <taxon>Peronosporales</taxon>
        <taxon>Peronosporaceae</taxon>
        <taxon>Phytophthora</taxon>
    </lineage>
</organism>
<evidence type="ECO:0000256" key="4">
    <source>
        <dbReference type="ARBA" id="ARBA00023125"/>
    </source>
</evidence>
<comment type="function">
    <text evidence="1">Putative transcription factor.</text>
</comment>
<dbReference type="PANTHER" id="PTHR46373">
    <property type="entry name" value="PROTEIN RKD4"/>
    <property type="match status" value="1"/>
</dbReference>
<evidence type="ECO:0000256" key="1">
    <source>
        <dbReference type="ARBA" id="ARBA00004049"/>
    </source>
</evidence>
<keyword evidence="5" id="KW-0804">Transcription</keyword>
<evidence type="ECO:0000256" key="3">
    <source>
        <dbReference type="ARBA" id="ARBA00023054"/>
    </source>
</evidence>
<proteinExistence type="predicted"/>
<keyword evidence="2" id="KW-0805">Transcription regulation</keyword>
<evidence type="ECO:0000256" key="6">
    <source>
        <dbReference type="ARBA" id="ARBA00023242"/>
    </source>
</evidence>
<dbReference type="OMA" id="HMPQRQA"/>
<dbReference type="PROSITE" id="PS51519">
    <property type="entry name" value="RWP_RK"/>
    <property type="match status" value="1"/>
</dbReference>
<accession>G4ZMI5</accession>
<dbReference type="SMR" id="G4ZMI5"/>